<dbReference type="Pfam" id="PF00910">
    <property type="entry name" value="RNA_helicase"/>
    <property type="match status" value="1"/>
</dbReference>
<dbReference type="Gene3D" id="2.60.120.20">
    <property type="match status" value="1"/>
</dbReference>
<keyword evidence="12" id="KW-0472">Membrane</keyword>
<feature type="compositionally biased region" description="Low complexity" evidence="11">
    <location>
        <begin position="2120"/>
        <end position="2132"/>
    </location>
</feature>
<evidence type="ECO:0000256" key="11">
    <source>
        <dbReference type="SAM" id="MobiDB-lite"/>
    </source>
</evidence>
<keyword evidence="7" id="KW-0788">Thiol protease</keyword>
<keyword evidence="8" id="KW-0067">ATP-binding</keyword>
<dbReference type="SUPFAM" id="SSF50494">
    <property type="entry name" value="Trypsin-like serine proteases"/>
    <property type="match status" value="1"/>
</dbReference>
<dbReference type="SUPFAM" id="SSF56672">
    <property type="entry name" value="DNA/RNA polymerases"/>
    <property type="match status" value="1"/>
</dbReference>
<organism evidence="14">
    <name type="scientific">Riboviria sp</name>
    <dbReference type="NCBI Taxonomy" id="2585031"/>
    <lineage>
        <taxon>Viruses</taxon>
        <taxon>Riboviria</taxon>
    </lineage>
</organism>
<keyword evidence="10" id="KW-0693">Viral RNA replication</keyword>
<dbReference type="GO" id="GO:0044423">
    <property type="term" value="C:virion component"/>
    <property type="evidence" value="ECO:0007669"/>
    <property type="project" value="UniProtKB-KW"/>
</dbReference>
<sequence length="3004" mass="335535">MPVQSKAGPSTGVIAQVGDAFTANLLKALNLSPTLLSTCLCTSLAANVVTLIGSAYLVTTAKGRYFVYSIPLISSLTSLVAQAAILIHTYTNLEFDFNRAYEFVNRVVDAQMTKQETDSKDPAHTFSNAVDYGAIIKYSMKLVVMIVTVGMTNYGWTTADINSILTLNDKTSKFSSDALSFVNDMLLETGLADFQGKAGTFSHYQNLISETQQLVAQNPSDFVTDTATYAHLGRKIVEVSELLLKPLNSDEARQYTTVRNILASNQHKMVEIKAAVDTILAGKSRITAYGFLFEGTPGIGKSELAMHVMEKIGKIMNFNPSVYDFKTTSSGKYSRPYGNESFGIYNEFANSTGVDDQVKSLNSIISSDPYSFESAFVKEQPCKLRVVSLTSNQKDYSNLLKTLPEATLCALFSRLVRVRVTDKQFQGRYSENGHRMPDFSHLTLEVLTPTAQQPATINHLNKYNVKATTVDDLIQDMTRQACKAEIHYWKKVIEALDPTDIRLPGIHERRSFCQGILDGITTSNAEGNYCVVRLQGGVGSFKTTTANETANRLAETYQLPIRRIKYRDHMVDTSDHGPSVYIFDDFDFEDHAQAYMDFINAMNPNSIVIIATNHIVEFEPVSRFGYFHFNNAWDSSFQGLELCQLFNPTSSNFIFRILLQFLVFMFFIKPTSAYQPTDQTLHIPIRKVPGIVRRVGFSTRVLDNGIVTNLPQPSGLCFTVRPDGSYHTTSRAYYADSIPDMILDHYASFITSHKITPVVTGTPPVFSPDVTIEIKDFEQWKDAVKSANGYAQMYLQSDHPAGRVSVKQGYEMQFLQQAQLSYWIIPNLENLSEIRPIIRTLCNTLRNSVPGITATVTSSSFCYSFVNNVIYESTQIEADKVITADDNILTYNGREIPAIEIFQFSKNPQLLPQLNQLKLFSGSELAHISYWIKTHDTWKSLPIYLAACETVDEAFKKQQNTAKHPVLAWLSQHTTIALVITALLTTFSVWYVSKKIYTWLASKTTSNTTYDDDNYDNYQQKYIQAVQRGEVNTPDEYANRMAKNGVPSQEIQGWKMYNDRIRRGDYDDDDINSNSAQKPVELLNSIVHLMANDDDGAAKTLLQTFNKKHKLTLGHIQQLTNVKSNAISPAQEISSHSPVITTITATLRKACLRVNNDTRGGVCYGLLVKQNYFVTVSHLFDNGDELSVNWTMNSSETGRRWKAKVLFVNRDLDLAICAITEKNFPSSNNIIKLMYDSPTTNPELGTAYFIRPLATGFVYAGDAVRHRFSNIRRTDPQNPRYKPVDYYSYTWTQMLKTDDIFSRGDCGLPLVCVIKGKATVMAIHNGFSNHSTAYFSPLTRGTFESLLTDTPITVSNSSEPSLLYKHKAVLDLPAYNTAIKEGDIGKETHWDNHRQHMNILGHSQALYFFTNPNFSKKNFHNAQCKLPNESLPSAYNRSTLTPTAISVLPKDKKNRPHALIAQALKFGDNPSVTFDEDTLEHAFQIQRSVYKSTLAPCSILRPAAALNGIVGESLKPVVLKTSAGPDMKRCFKISTKEPLIRNINADDPDKTPWYVWTDHEAARKIQEDMTAIFDHWSGGVQTSVVSKDNPKVELLPIEKVRNEGKVRLFCELDLAVNLVLRRLMGSFISQVNEAHFLLNLKTGINPYRDIHWAAKNFDHDADIFGFDVKRMDKYLPAALVHKVFQLMEYCLDDNKRDGTTARLYETAAYSITDRVHVIEGILYSVKRGNPSGLTGTNHINALALELIIIYGYIQRQKFLNPLNFVCSNVDYMQNIKGLINGDNGYIVVPKWLGYTETTIQLTFKQFGMEVLFDKSALKGVEWCGREINKVEGFIFPALRREAITRQIWWVNTSRIAEYPMQALMVQFEASLHDKKFFDAVQHDIRIITKTLSLDPNSIVYIDYHAQRAHFKKYIAGTETSPVLTGQVPNCLKLHLILQPKMESVNWVGRYNERCQRDKVPTAPSEHYKQDTTTNTWIDKVTDQGFVGEGSGDRKAVAKNGAFCILYENRFGADASTTSNADRKLHKHNVRYTCDSSETSDKNTVRVYADDKLVLEKRTAMSRELVSATVKSHLRDTEAWNGAFYASSQRFSGSSSGSSNGDNPNLNKSAIAPVVPQGNRTSTQTSAQPTSTAGQMEPPAMPLLAAGGIAKMTVLNPYGPLNRMTEGGITVDLPTLIYSQMIDGNQTYHVTDSMPAGTIIAQIPWDPTSEFVNKFIRAYALQHGRANGSIKFRITMVSNQTFSGGVIVCWVPTKYKGETLDRAEAQKYSYTVLTTTMPSAENFILNDARQYEYYRKIPITDIDSVPHLVIAVHLPLRSPLKEGVSCDIVVGSQLCSPMDQKLYMAQPFEFAEPIVRDIGPTPSAGALNGQTIGQVFPSYSIKRLNMALDGRSYLPSLQTIINGEEMYYDLRTMLPCLAGGTFPDNLTRRLVSSHVTTSTIGNQEVRQVFVITRCTPNEEQAIAQSTDFIDTANGDDWLTKCKNMSWLRSIIPINVARTNSTPLNLYTKDSTTIDLVQQTSFVGLRGQGLIQCYKFSCSHNTLSDMLNCGIPNLAQPAKTIIPHNPVLGPMDTSDGLLTLPPSWASLVFTSQSLGTVTGNNEIAPTTISDPVFPKFFQDRSTNLTDIECLQFKLLEPTTQTVIAVVRYLHTSDVFIVRPVDGINYRLYQDNANNLIFDEFGVVRTTSGLSGTDTTGWLTRFPTAFFNGRALTTSNAFVAAVPETVLAMDAAMGEMGEAVAASSETAGGAELSLARRPEIPEFSSEPEGSESFSHTSNTANFNYNNFQTNYYKFGGFGRPNDSFKHWMMYGVLPPLIASNFSNGNAITGPAHEISGNIQAQKNRDFASRQSELDRQHQLVMQDNQNSFQNQEQSNSFAHENDLEHERESFTHNENQSNYAFQRGQQSNLFQHQDTMQSGVFGHENEMQSANFAQQEKMEGTQFVHGLINTATGGAFGLANTVVGKVGDALLEHQHMNDQSKLMAQNANLQIQQAGQTSQSMQIAGAK</sequence>
<keyword evidence="3" id="KW-0808">Transferase</keyword>
<dbReference type="GO" id="GO:0039694">
    <property type="term" value="P:viral RNA genome replication"/>
    <property type="evidence" value="ECO:0007669"/>
    <property type="project" value="InterPro"/>
</dbReference>
<evidence type="ECO:0000256" key="10">
    <source>
        <dbReference type="ARBA" id="ARBA00022953"/>
    </source>
</evidence>
<evidence type="ECO:0000256" key="12">
    <source>
        <dbReference type="SAM" id="Phobius"/>
    </source>
</evidence>
<feature type="transmembrane region" description="Helical" evidence="12">
    <location>
        <begin position="35"/>
        <end position="58"/>
    </location>
</feature>
<evidence type="ECO:0000256" key="8">
    <source>
        <dbReference type="ARBA" id="ARBA00022840"/>
    </source>
</evidence>
<dbReference type="GO" id="GO:0003723">
    <property type="term" value="F:RNA binding"/>
    <property type="evidence" value="ECO:0007669"/>
    <property type="project" value="InterPro"/>
</dbReference>
<evidence type="ECO:0000313" key="14">
    <source>
        <dbReference type="EMBL" id="QKN89017.1"/>
    </source>
</evidence>
<dbReference type="InterPro" id="IPR043502">
    <property type="entry name" value="DNA/RNA_pol_sf"/>
</dbReference>
<dbReference type="Pfam" id="PF00680">
    <property type="entry name" value="RdRP_1"/>
    <property type="match status" value="1"/>
</dbReference>
<keyword evidence="6" id="KW-0378">Hydrolase</keyword>
<proteinExistence type="predicted"/>
<accession>A0A6M9ZAK1</accession>
<keyword evidence="5" id="KW-0547">Nucleotide-binding</keyword>
<dbReference type="GO" id="GO:0003724">
    <property type="term" value="F:RNA helicase activity"/>
    <property type="evidence" value="ECO:0007669"/>
    <property type="project" value="InterPro"/>
</dbReference>
<dbReference type="InterPro" id="IPR029053">
    <property type="entry name" value="Viral_coat"/>
</dbReference>
<keyword evidence="4" id="KW-0548">Nucleotidyltransferase</keyword>
<dbReference type="GO" id="GO:0003968">
    <property type="term" value="F:RNA-directed RNA polymerase activity"/>
    <property type="evidence" value="ECO:0007669"/>
    <property type="project" value="InterPro"/>
</dbReference>
<dbReference type="PROSITE" id="PS50507">
    <property type="entry name" value="RDRP_SSRNA_POS"/>
    <property type="match status" value="1"/>
</dbReference>
<evidence type="ECO:0000256" key="9">
    <source>
        <dbReference type="ARBA" id="ARBA00022844"/>
    </source>
</evidence>
<evidence type="ECO:0000256" key="2">
    <source>
        <dbReference type="ARBA" id="ARBA00022670"/>
    </source>
</evidence>
<keyword evidence="2" id="KW-0645">Protease</keyword>
<dbReference type="SUPFAM" id="SSF88633">
    <property type="entry name" value="Positive stranded ssRNA viruses"/>
    <property type="match status" value="1"/>
</dbReference>
<dbReference type="Gene3D" id="2.40.10.10">
    <property type="entry name" value="Trypsin-like serine proteases"/>
    <property type="match status" value="1"/>
</dbReference>
<feature type="compositionally biased region" description="Low complexity" evidence="11">
    <location>
        <begin position="2090"/>
        <end position="2100"/>
    </location>
</feature>
<dbReference type="InterPro" id="IPR009003">
    <property type="entry name" value="Peptidase_S1_PA"/>
</dbReference>
<dbReference type="GO" id="GO:0005524">
    <property type="term" value="F:ATP binding"/>
    <property type="evidence" value="ECO:0007669"/>
    <property type="project" value="UniProtKB-KW"/>
</dbReference>
<evidence type="ECO:0000259" key="13">
    <source>
        <dbReference type="PROSITE" id="PS50507"/>
    </source>
</evidence>
<dbReference type="InterPro" id="IPR001205">
    <property type="entry name" value="RNA-dir_pol_C"/>
</dbReference>
<comment type="subcellular location">
    <subcellularLocation>
        <location evidence="1">Virion</location>
    </subcellularLocation>
</comment>
<evidence type="ECO:0000256" key="7">
    <source>
        <dbReference type="ARBA" id="ARBA00022807"/>
    </source>
</evidence>
<dbReference type="GO" id="GO:0008234">
    <property type="term" value="F:cysteine-type peptidase activity"/>
    <property type="evidence" value="ECO:0007669"/>
    <property type="project" value="UniProtKB-KW"/>
</dbReference>
<keyword evidence="9" id="KW-0946">Virion</keyword>
<dbReference type="InterPro" id="IPR000605">
    <property type="entry name" value="Helicase_SF3_ssDNA/RNA_vir"/>
</dbReference>
<keyword evidence="12" id="KW-1133">Transmembrane helix</keyword>
<evidence type="ECO:0000256" key="3">
    <source>
        <dbReference type="ARBA" id="ARBA00022679"/>
    </source>
</evidence>
<evidence type="ECO:0000256" key="1">
    <source>
        <dbReference type="ARBA" id="ARBA00004328"/>
    </source>
</evidence>
<keyword evidence="12" id="KW-0812">Transmembrane</keyword>
<dbReference type="InterPro" id="IPR043128">
    <property type="entry name" value="Rev_trsase/Diguanyl_cyclase"/>
</dbReference>
<evidence type="ECO:0000256" key="5">
    <source>
        <dbReference type="ARBA" id="ARBA00022741"/>
    </source>
</evidence>
<dbReference type="InterPro" id="IPR007094">
    <property type="entry name" value="RNA-dir_pol_PSvirus"/>
</dbReference>
<feature type="domain" description="RdRp catalytic" evidence="13">
    <location>
        <begin position="1661"/>
        <end position="1796"/>
    </location>
</feature>
<reference evidence="14" key="1">
    <citation type="submission" date="2020-01" db="EMBL/GenBank/DDBJ databases">
        <title>Viral genomes from wild and zoo birds in China.</title>
        <authorList>
            <person name="Lu J."/>
            <person name="Shan T."/>
            <person name="Yang S."/>
            <person name="Zhang W."/>
        </authorList>
    </citation>
    <scope>NUCLEOTIDE SEQUENCE</scope>
    <source>
        <strain evidence="14">Cfe153shi01</strain>
    </source>
</reference>
<dbReference type="EMBL" id="MT138203">
    <property type="protein sequence ID" value="QKN89017.1"/>
    <property type="molecule type" value="Genomic_RNA"/>
</dbReference>
<feature type="region of interest" description="Disordered" evidence="11">
    <location>
        <begin position="2090"/>
        <end position="2139"/>
    </location>
</feature>
<name>A0A6M9ZAK1_9VIRU</name>
<dbReference type="InterPro" id="IPR043504">
    <property type="entry name" value="Peptidase_S1_PA_chymotrypsin"/>
</dbReference>
<dbReference type="Gene3D" id="3.30.70.270">
    <property type="match status" value="1"/>
</dbReference>
<protein>
    <submittedName>
        <fullName evidence="14">Polyprotein</fullName>
    </submittedName>
</protein>
<dbReference type="GO" id="GO:0006351">
    <property type="term" value="P:DNA-templated transcription"/>
    <property type="evidence" value="ECO:0007669"/>
    <property type="project" value="InterPro"/>
</dbReference>
<evidence type="ECO:0000256" key="6">
    <source>
        <dbReference type="ARBA" id="ARBA00022801"/>
    </source>
</evidence>
<dbReference type="GO" id="GO:0006508">
    <property type="term" value="P:proteolysis"/>
    <property type="evidence" value="ECO:0007669"/>
    <property type="project" value="UniProtKB-KW"/>
</dbReference>
<feature type="transmembrane region" description="Helical" evidence="12">
    <location>
        <begin position="65"/>
        <end position="87"/>
    </location>
</feature>
<evidence type="ECO:0000256" key="4">
    <source>
        <dbReference type="ARBA" id="ARBA00022695"/>
    </source>
</evidence>